<evidence type="ECO:0000313" key="2">
    <source>
        <dbReference type="EMBL" id="MDM5139269.1"/>
    </source>
</evidence>
<sequence length="99" mass="10716">MLSLLLCTSLWQFDAPPLADDAALAAPQPKEFAVTREQTGSPAVRERVAEQMGSAFLARKPPVSVTLEEKKSPYPQNSLLADSPQGQSEGWGARLTFSE</sequence>
<protein>
    <submittedName>
        <fullName evidence="2">Uncharacterized protein</fullName>
    </submittedName>
</protein>
<name>A0AAW7HTU4_9GAMM</name>
<comment type="caution">
    <text evidence="2">The sequence shown here is derived from an EMBL/GenBank/DDBJ whole genome shotgun (WGS) entry which is preliminary data.</text>
</comment>
<dbReference type="EMBL" id="JAOPLV010000002">
    <property type="protein sequence ID" value="MDM5139269.1"/>
    <property type="molecule type" value="Genomic_DNA"/>
</dbReference>
<evidence type="ECO:0000256" key="1">
    <source>
        <dbReference type="SAM" id="MobiDB-lite"/>
    </source>
</evidence>
<dbReference type="Proteomes" id="UP001168216">
    <property type="component" value="Unassembled WGS sequence"/>
</dbReference>
<accession>A0AAW7HTU4</accession>
<organism evidence="2 3">
    <name type="scientific">Aeromonas bestiarum</name>
    <dbReference type="NCBI Taxonomy" id="105751"/>
    <lineage>
        <taxon>Bacteria</taxon>
        <taxon>Pseudomonadati</taxon>
        <taxon>Pseudomonadota</taxon>
        <taxon>Gammaproteobacteria</taxon>
        <taxon>Aeromonadales</taxon>
        <taxon>Aeromonadaceae</taxon>
        <taxon>Aeromonas</taxon>
    </lineage>
</organism>
<feature type="compositionally biased region" description="Polar residues" evidence="1">
    <location>
        <begin position="74"/>
        <end position="88"/>
    </location>
</feature>
<feature type="region of interest" description="Disordered" evidence="1">
    <location>
        <begin position="67"/>
        <end position="99"/>
    </location>
</feature>
<dbReference type="AlphaFoldDB" id="A0AAW7HTU4"/>
<dbReference type="RefSeq" id="WP_290021437.1">
    <property type="nucleotide sequence ID" value="NZ_CAXIQV010000037.1"/>
</dbReference>
<evidence type="ECO:0000313" key="3">
    <source>
        <dbReference type="Proteomes" id="UP001168216"/>
    </source>
</evidence>
<gene>
    <name evidence="2" type="ORF">OB959_05550</name>
</gene>
<proteinExistence type="predicted"/>
<reference evidence="2" key="1">
    <citation type="submission" date="2023-08" db="EMBL/GenBank/DDBJ databases">
        <title>WGS of Aeromonas isolates.</title>
        <authorList>
            <person name="Lee H."/>
        </authorList>
    </citation>
    <scope>NUCLEOTIDE SEQUENCE</scope>
    <source>
        <strain evidence="2">SL22</strain>
    </source>
</reference>